<gene>
    <name evidence="2" type="ORF">TIFTF001_033903</name>
</gene>
<sequence>MDGRGGSRGSKARATEWARSGDRGEPSVGSGRSVNLALLRGSALHRLSPSRHLDSHAVAALRAIDDPKWAVVAREAGELAIGRWGLIRPGSSRCGQWVARAQLEVVDGEVAFALGVVTVARWEWLAGSGV</sequence>
<feature type="compositionally biased region" description="Basic and acidic residues" evidence="1">
    <location>
        <begin position="13"/>
        <end position="25"/>
    </location>
</feature>
<name>A0AA88E2T9_FICCA</name>
<dbReference type="Proteomes" id="UP001187192">
    <property type="component" value="Unassembled WGS sequence"/>
</dbReference>
<evidence type="ECO:0000313" key="3">
    <source>
        <dbReference type="Proteomes" id="UP001187192"/>
    </source>
</evidence>
<organism evidence="2 3">
    <name type="scientific">Ficus carica</name>
    <name type="common">Common fig</name>
    <dbReference type="NCBI Taxonomy" id="3494"/>
    <lineage>
        <taxon>Eukaryota</taxon>
        <taxon>Viridiplantae</taxon>
        <taxon>Streptophyta</taxon>
        <taxon>Embryophyta</taxon>
        <taxon>Tracheophyta</taxon>
        <taxon>Spermatophyta</taxon>
        <taxon>Magnoliopsida</taxon>
        <taxon>eudicotyledons</taxon>
        <taxon>Gunneridae</taxon>
        <taxon>Pentapetalae</taxon>
        <taxon>rosids</taxon>
        <taxon>fabids</taxon>
        <taxon>Rosales</taxon>
        <taxon>Moraceae</taxon>
        <taxon>Ficeae</taxon>
        <taxon>Ficus</taxon>
    </lineage>
</organism>
<feature type="region of interest" description="Disordered" evidence="1">
    <location>
        <begin position="1"/>
        <end position="31"/>
    </location>
</feature>
<accession>A0AA88E2T9</accession>
<reference evidence="2" key="1">
    <citation type="submission" date="2023-07" db="EMBL/GenBank/DDBJ databases">
        <title>draft genome sequence of fig (Ficus carica).</title>
        <authorList>
            <person name="Takahashi T."/>
            <person name="Nishimura K."/>
        </authorList>
    </citation>
    <scope>NUCLEOTIDE SEQUENCE</scope>
</reference>
<dbReference type="EMBL" id="BTGU01000196">
    <property type="protein sequence ID" value="GMN64816.1"/>
    <property type="molecule type" value="Genomic_DNA"/>
</dbReference>
<evidence type="ECO:0000256" key="1">
    <source>
        <dbReference type="SAM" id="MobiDB-lite"/>
    </source>
</evidence>
<keyword evidence="3" id="KW-1185">Reference proteome</keyword>
<proteinExistence type="predicted"/>
<comment type="caution">
    <text evidence="2">The sequence shown here is derived from an EMBL/GenBank/DDBJ whole genome shotgun (WGS) entry which is preliminary data.</text>
</comment>
<dbReference type="AlphaFoldDB" id="A0AA88E2T9"/>
<protein>
    <submittedName>
        <fullName evidence="2">Uncharacterized protein</fullName>
    </submittedName>
</protein>
<evidence type="ECO:0000313" key="2">
    <source>
        <dbReference type="EMBL" id="GMN64816.1"/>
    </source>
</evidence>